<organism evidence="13 14">
    <name type="scientific">Bartonella choladocola</name>
    <dbReference type="NCBI Taxonomy" id="2750995"/>
    <lineage>
        <taxon>Bacteria</taxon>
        <taxon>Pseudomonadati</taxon>
        <taxon>Pseudomonadota</taxon>
        <taxon>Alphaproteobacteria</taxon>
        <taxon>Hyphomicrobiales</taxon>
        <taxon>Bartonellaceae</taxon>
        <taxon>Bartonella</taxon>
    </lineage>
</organism>
<evidence type="ECO:0000313" key="13">
    <source>
        <dbReference type="EMBL" id="AQT47635.1"/>
    </source>
</evidence>
<evidence type="ECO:0000256" key="2">
    <source>
        <dbReference type="ARBA" id="ARBA00002923"/>
    </source>
</evidence>
<proteinExistence type="inferred from homology"/>
<sequence>MKGNLATMVGKHMNSRFDPHYQSTLAEAVTLSGHGVHTGLPSVLTINPAEPDTGIIFIRTASNGEKKSFRAVSSETGATELSTTLGTGELRVETIEHLMAAINAYNLDNLRIEVSSNELPILDGGSWSYCTAFEKAGFVNQKVKRKFILIKKTVRVESATGFAEFEPFDGRRFDVSIEFATPVIGKSTFVFDCEPEKFKDQISKARTFGFLKDVETLWAAGMALGSSLENSIVIGTDDKVVNPDGTYYENEFVRHKLLDAMGDTALAGAPIIGIFRSFRGGHSLNAKLVKALLQDASAYETKEF</sequence>
<name>A0A1U9MIA8_9HYPH</name>
<keyword evidence="9 12" id="KW-0862">Zinc</keyword>
<dbReference type="GO" id="GO:0009245">
    <property type="term" value="P:lipid A biosynthetic process"/>
    <property type="evidence" value="ECO:0007669"/>
    <property type="project" value="UniProtKB-UniRule"/>
</dbReference>
<dbReference type="STRING" id="1686310.BBC0244_015190"/>
<dbReference type="KEGG" id="bapi:BBC0122_015310"/>
<dbReference type="InterPro" id="IPR004463">
    <property type="entry name" value="UDP-acyl_GlcNac_deAcase"/>
</dbReference>
<evidence type="ECO:0000256" key="7">
    <source>
        <dbReference type="ARBA" id="ARBA00022723"/>
    </source>
</evidence>
<dbReference type="InterPro" id="IPR011334">
    <property type="entry name" value="UDP-acyl_GlcNac_deAcase_C"/>
</dbReference>
<evidence type="ECO:0000313" key="14">
    <source>
        <dbReference type="Proteomes" id="UP000189632"/>
    </source>
</evidence>
<dbReference type="InterPro" id="IPR020568">
    <property type="entry name" value="Ribosomal_Su5_D2-typ_SF"/>
</dbReference>
<accession>A0A1U9MIA8</accession>
<evidence type="ECO:0000256" key="8">
    <source>
        <dbReference type="ARBA" id="ARBA00022801"/>
    </source>
</evidence>
<keyword evidence="6 12" id="KW-0441">Lipid A biosynthesis</keyword>
<dbReference type="PANTHER" id="PTHR33694">
    <property type="entry name" value="UDP-3-O-ACYL-N-ACETYLGLUCOSAMINE DEACETYLASE 1, MITOCHONDRIAL-RELATED"/>
    <property type="match status" value="1"/>
</dbReference>
<keyword evidence="7 12" id="KW-0479">Metal-binding</keyword>
<dbReference type="AlphaFoldDB" id="A0A1U9MIA8"/>
<feature type="binding site" evidence="12">
    <location>
        <position position="255"/>
    </location>
    <ligand>
        <name>Zn(2+)</name>
        <dbReference type="ChEBI" id="CHEBI:29105"/>
    </ligand>
</feature>
<dbReference type="Gene3D" id="3.30.230.20">
    <property type="entry name" value="lpxc deacetylase, domain 1"/>
    <property type="match status" value="1"/>
</dbReference>
<dbReference type="InterPro" id="IPR015870">
    <property type="entry name" value="UDP-acyl_N-AcGlcN_deAcase_N"/>
</dbReference>
<dbReference type="RefSeq" id="WP_077992749.1">
    <property type="nucleotide sequence ID" value="NZ_CP015625.1"/>
</dbReference>
<dbReference type="GO" id="GO:0046872">
    <property type="term" value="F:metal ion binding"/>
    <property type="evidence" value="ECO:0007669"/>
    <property type="project" value="UniProtKB-KW"/>
</dbReference>
<comment type="function">
    <text evidence="2 12">Catalyzes the hydrolysis of UDP-3-O-myristoyl-N-acetylglucosamine to form UDP-3-O-myristoylglucosamine and acetate, the committed step in lipid A biosynthesis.</text>
</comment>
<feature type="active site" description="Proton donor" evidence="12">
    <location>
        <position position="282"/>
    </location>
</feature>
<feature type="binding site" evidence="12">
    <location>
        <position position="97"/>
    </location>
    <ligand>
        <name>Zn(2+)</name>
        <dbReference type="ChEBI" id="CHEBI:29105"/>
    </ligand>
</feature>
<evidence type="ECO:0000256" key="9">
    <source>
        <dbReference type="ARBA" id="ARBA00022833"/>
    </source>
</evidence>
<keyword evidence="5 12" id="KW-0444">Lipid biosynthesis</keyword>
<dbReference type="OrthoDB" id="9802746at2"/>
<evidence type="ECO:0000256" key="11">
    <source>
        <dbReference type="ARBA" id="ARBA00024535"/>
    </source>
</evidence>
<keyword evidence="10 12" id="KW-0443">Lipid metabolism</keyword>
<comment type="catalytic activity">
    <reaction evidence="11 12">
        <text>a UDP-3-O-[(3R)-3-hydroxyacyl]-N-acetyl-alpha-D-glucosamine + H2O = a UDP-3-O-[(3R)-3-hydroxyacyl]-alpha-D-glucosamine + acetate</text>
        <dbReference type="Rhea" id="RHEA:67816"/>
        <dbReference type="ChEBI" id="CHEBI:15377"/>
        <dbReference type="ChEBI" id="CHEBI:30089"/>
        <dbReference type="ChEBI" id="CHEBI:137740"/>
        <dbReference type="ChEBI" id="CHEBI:173225"/>
        <dbReference type="EC" id="3.5.1.108"/>
    </reaction>
</comment>
<dbReference type="UniPathway" id="UPA00359">
    <property type="reaction ID" value="UER00478"/>
</dbReference>
<feature type="binding site" evidence="12">
    <location>
        <position position="259"/>
    </location>
    <ligand>
        <name>Zn(2+)</name>
        <dbReference type="ChEBI" id="CHEBI:29105"/>
    </ligand>
</feature>
<dbReference type="SUPFAM" id="SSF54211">
    <property type="entry name" value="Ribosomal protein S5 domain 2-like"/>
    <property type="match status" value="2"/>
</dbReference>
<dbReference type="Gene3D" id="3.30.1700.10">
    <property type="entry name" value="lpxc deacetylase, domain 2"/>
    <property type="match status" value="1"/>
</dbReference>
<evidence type="ECO:0000256" key="1">
    <source>
        <dbReference type="ARBA" id="ARBA00001947"/>
    </source>
</evidence>
<dbReference type="HAMAP" id="MF_00388">
    <property type="entry name" value="LpxC"/>
    <property type="match status" value="1"/>
</dbReference>
<reference evidence="13 14" key="1">
    <citation type="submission" date="2016-11" db="EMBL/GenBank/DDBJ databases">
        <title>Comparative genomics of Bartonella apis.</title>
        <authorList>
            <person name="Engel P."/>
        </authorList>
    </citation>
    <scope>NUCLEOTIDE SEQUENCE [LARGE SCALE GENOMIC DNA]</scope>
    <source>
        <strain evidence="13 14">BBC0122</strain>
    </source>
</reference>
<dbReference type="GO" id="GO:0016020">
    <property type="term" value="C:membrane"/>
    <property type="evidence" value="ECO:0007669"/>
    <property type="project" value="GOC"/>
</dbReference>
<evidence type="ECO:0000256" key="5">
    <source>
        <dbReference type="ARBA" id="ARBA00022516"/>
    </source>
</evidence>
<comment type="similarity">
    <text evidence="12">Belongs to the LpxC family.</text>
</comment>
<dbReference type="GO" id="GO:0103117">
    <property type="term" value="F:UDP-3-O-acyl-N-acetylglucosamine deacetylase activity"/>
    <property type="evidence" value="ECO:0007669"/>
    <property type="project" value="UniProtKB-UniRule"/>
</dbReference>
<dbReference type="Pfam" id="PF03331">
    <property type="entry name" value="LpxC"/>
    <property type="match status" value="1"/>
</dbReference>
<protein>
    <recommendedName>
        <fullName evidence="4 12">UDP-3-O-acyl-N-acetylglucosamine deacetylase</fullName>
        <shortName evidence="12">UDP-3-O-acyl-GlcNAc deacetylase</shortName>
        <ecNumber evidence="4 12">3.5.1.108</ecNumber>
    </recommendedName>
    <alternativeName>
        <fullName evidence="12">UDP-3-O-[R-3-hydroxymyristoyl]-N-acetylglucosamine deacetylase</fullName>
    </alternativeName>
</protein>
<gene>
    <name evidence="12" type="primary">lpxC</name>
    <name evidence="13" type="ORF">BBC0122_015310</name>
</gene>
<comment type="cofactor">
    <cofactor evidence="1 12">
        <name>Zn(2+)</name>
        <dbReference type="ChEBI" id="CHEBI:29105"/>
    </cofactor>
</comment>
<dbReference type="PANTHER" id="PTHR33694:SF1">
    <property type="entry name" value="UDP-3-O-ACYL-N-ACETYLGLUCOSAMINE DEACETYLASE 1, MITOCHONDRIAL-RELATED"/>
    <property type="match status" value="1"/>
</dbReference>
<dbReference type="Proteomes" id="UP000189632">
    <property type="component" value="Chromosome"/>
</dbReference>
<evidence type="ECO:0000256" key="12">
    <source>
        <dbReference type="HAMAP-Rule" id="MF_00388"/>
    </source>
</evidence>
<keyword evidence="14" id="KW-1185">Reference proteome</keyword>
<evidence type="ECO:0000256" key="6">
    <source>
        <dbReference type="ARBA" id="ARBA00022556"/>
    </source>
</evidence>
<evidence type="ECO:0000256" key="10">
    <source>
        <dbReference type="ARBA" id="ARBA00023098"/>
    </source>
</evidence>
<evidence type="ECO:0000256" key="4">
    <source>
        <dbReference type="ARBA" id="ARBA00012745"/>
    </source>
</evidence>
<dbReference type="EMBL" id="CP015625">
    <property type="protein sequence ID" value="AQT47635.1"/>
    <property type="molecule type" value="Genomic_DNA"/>
</dbReference>
<keyword evidence="8 12" id="KW-0378">Hydrolase</keyword>
<comment type="pathway">
    <text evidence="3 12">Glycolipid biosynthesis; lipid IV(A) biosynthesis; lipid IV(A) from (3R)-3-hydroxytetradecanoyl-[acyl-carrier-protein] and UDP-N-acetyl-alpha-D-glucosamine: step 2/6.</text>
</comment>
<dbReference type="EC" id="3.5.1.108" evidence="4 12"/>
<evidence type="ECO:0000256" key="3">
    <source>
        <dbReference type="ARBA" id="ARBA00005002"/>
    </source>
</evidence>
<dbReference type="NCBIfam" id="TIGR00325">
    <property type="entry name" value="lpxC"/>
    <property type="match status" value="1"/>
</dbReference>